<protein>
    <recommendedName>
        <fullName evidence="3">UBA domain-containing protein</fullName>
    </recommendedName>
</protein>
<name>A0ABQ8P1P5_9CRYT</name>
<gene>
    <name evidence="1" type="ORF">OJ252_3657</name>
</gene>
<reference evidence="1" key="1">
    <citation type="submission" date="2022-10" db="EMBL/GenBank/DDBJ databases">
        <title>Adaptive evolution leads to modifications in subtelomeric GC content in a zoonotic Cryptosporidium species.</title>
        <authorList>
            <person name="Li J."/>
            <person name="Feng Y."/>
            <person name="Xiao L."/>
        </authorList>
    </citation>
    <scope>NUCLEOTIDE SEQUENCE</scope>
    <source>
        <strain evidence="1">25894</strain>
    </source>
</reference>
<proteinExistence type="predicted"/>
<comment type="caution">
    <text evidence="1">The sequence shown here is derived from an EMBL/GenBank/DDBJ whole genome shotgun (WGS) entry which is preliminary data.</text>
</comment>
<dbReference type="Proteomes" id="UP001071777">
    <property type="component" value="Unassembled WGS sequence"/>
</dbReference>
<evidence type="ECO:0000313" key="1">
    <source>
        <dbReference type="EMBL" id="KAJ1604728.1"/>
    </source>
</evidence>
<organism evidence="1 2">
    <name type="scientific">Cryptosporidium canis</name>
    <dbReference type="NCBI Taxonomy" id="195482"/>
    <lineage>
        <taxon>Eukaryota</taxon>
        <taxon>Sar</taxon>
        <taxon>Alveolata</taxon>
        <taxon>Apicomplexa</taxon>
        <taxon>Conoidasida</taxon>
        <taxon>Coccidia</taxon>
        <taxon>Eucoccidiorida</taxon>
        <taxon>Eimeriorina</taxon>
        <taxon>Cryptosporidiidae</taxon>
        <taxon>Cryptosporidium</taxon>
    </lineage>
</organism>
<evidence type="ECO:0008006" key="3">
    <source>
        <dbReference type="Google" id="ProtNLM"/>
    </source>
</evidence>
<evidence type="ECO:0000313" key="2">
    <source>
        <dbReference type="Proteomes" id="UP001071777"/>
    </source>
</evidence>
<dbReference type="EMBL" id="JAPCXB010000216">
    <property type="protein sequence ID" value="KAJ1604728.1"/>
    <property type="molecule type" value="Genomic_DNA"/>
</dbReference>
<accession>A0ABQ8P1P5</accession>
<sequence>MSHLLIKYFEDLNPSFHNVSFFLLKSFNHYFKIKYLCDEIIRGSFDCGRDSYENTNFEVKLSAFKDLKSSKQLIKDMGWKNEEIQSLSEMLNAANKAKQIVNSLKK</sequence>
<keyword evidence="2" id="KW-1185">Reference proteome</keyword>